<dbReference type="EMBL" id="VSWD01000006">
    <property type="protein sequence ID" value="KAK3099417.1"/>
    <property type="molecule type" value="Genomic_DNA"/>
</dbReference>
<proteinExistence type="predicted"/>
<dbReference type="Proteomes" id="UP001186944">
    <property type="component" value="Unassembled WGS sequence"/>
</dbReference>
<dbReference type="AlphaFoldDB" id="A0AA88Y7A4"/>
<evidence type="ECO:0000313" key="2">
    <source>
        <dbReference type="EMBL" id="KAK3099417.1"/>
    </source>
</evidence>
<feature type="compositionally biased region" description="Basic and acidic residues" evidence="1">
    <location>
        <begin position="8"/>
        <end position="17"/>
    </location>
</feature>
<organism evidence="2 3">
    <name type="scientific">Pinctada imbricata</name>
    <name type="common">Atlantic pearl-oyster</name>
    <name type="synonym">Pinctada martensii</name>
    <dbReference type="NCBI Taxonomy" id="66713"/>
    <lineage>
        <taxon>Eukaryota</taxon>
        <taxon>Metazoa</taxon>
        <taxon>Spiralia</taxon>
        <taxon>Lophotrochozoa</taxon>
        <taxon>Mollusca</taxon>
        <taxon>Bivalvia</taxon>
        <taxon>Autobranchia</taxon>
        <taxon>Pteriomorphia</taxon>
        <taxon>Pterioida</taxon>
        <taxon>Pterioidea</taxon>
        <taxon>Pteriidae</taxon>
        <taxon>Pinctada</taxon>
    </lineage>
</organism>
<accession>A0AA88Y7A4</accession>
<evidence type="ECO:0000256" key="1">
    <source>
        <dbReference type="SAM" id="MobiDB-lite"/>
    </source>
</evidence>
<keyword evidence="3" id="KW-1185">Reference proteome</keyword>
<comment type="caution">
    <text evidence="2">The sequence shown here is derived from an EMBL/GenBank/DDBJ whole genome shotgun (WGS) entry which is preliminary data.</text>
</comment>
<protein>
    <submittedName>
        <fullName evidence="2">Uncharacterized protein</fullName>
    </submittedName>
</protein>
<gene>
    <name evidence="2" type="ORF">FSP39_004065</name>
</gene>
<name>A0AA88Y7A4_PINIB</name>
<sequence>MSFLKSKSYQEEKRNEKSVMNMPAKLQSSSHVRLKEKSKSEFFNVSKPVQKTFRSKMRRYKSDVDLGRLQRARQAPLPPITGSKHSYYDVTFNFEEVRRT</sequence>
<feature type="region of interest" description="Disordered" evidence="1">
    <location>
        <begin position="1"/>
        <end position="33"/>
    </location>
</feature>
<reference evidence="2" key="1">
    <citation type="submission" date="2019-08" db="EMBL/GenBank/DDBJ databases">
        <title>The improved chromosome-level genome for the pearl oyster Pinctada fucata martensii using PacBio sequencing and Hi-C.</title>
        <authorList>
            <person name="Zheng Z."/>
        </authorList>
    </citation>
    <scope>NUCLEOTIDE SEQUENCE</scope>
    <source>
        <strain evidence="2">ZZ-2019</strain>
        <tissue evidence="2">Adductor muscle</tissue>
    </source>
</reference>
<evidence type="ECO:0000313" key="3">
    <source>
        <dbReference type="Proteomes" id="UP001186944"/>
    </source>
</evidence>